<comment type="caution">
    <text evidence="1">The sequence shown here is derived from an EMBL/GenBank/DDBJ whole genome shotgun (WGS) entry which is preliminary data.</text>
</comment>
<organism evidence="1 2">
    <name type="scientific">Datura stramonium</name>
    <name type="common">Jimsonweed</name>
    <name type="synonym">Common thornapple</name>
    <dbReference type="NCBI Taxonomy" id="4076"/>
    <lineage>
        <taxon>Eukaryota</taxon>
        <taxon>Viridiplantae</taxon>
        <taxon>Streptophyta</taxon>
        <taxon>Embryophyta</taxon>
        <taxon>Tracheophyta</taxon>
        <taxon>Spermatophyta</taxon>
        <taxon>Magnoliopsida</taxon>
        <taxon>eudicotyledons</taxon>
        <taxon>Gunneridae</taxon>
        <taxon>Pentapetalae</taxon>
        <taxon>asterids</taxon>
        <taxon>lamiids</taxon>
        <taxon>Solanales</taxon>
        <taxon>Solanaceae</taxon>
        <taxon>Solanoideae</taxon>
        <taxon>Datureae</taxon>
        <taxon>Datura</taxon>
    </lineage>
</organism>
<name>A0ABS8WSS1_DATST</name>
<sequence length="89" mass="9803">MTLTHAIAANRSNTSTFDAASGGNPTVNPTATAANSEIEAAHAWFEVGEREHSTTTLAPMRDKLEKAFIDRFLFEEARFALAMKFEQLE</sequence>
<protein>
    <submittedName>
        <fullName evidence="1">Uncharacterized protein</fullName>
    </submittedName>
</protein>
<gene>
    <name evidence="1" type="ORF">HAX54_004157</name>
</gene>
<reference evidence="1 2" key="1">
    <citation type="journal article" date="2021" name="BMC Genomics">
        <title>Datura genome reveals duplications of psychoactive alkaloid biosynthetic genes and high mutation rate following tissue culture.</title>
        <authorList>
            <person name="Rajewski A."/>
            <person name="Carter-House D."/>
            <person name="Stajich J."/>
            <person name="Litt A."/>
        </authorList>
    </citation>
    <scope>NUCLEOTIDE SEQUENCE [LARGE SCALE GENOMIC DNA]</scope>
    <source>
        <strain evidence="1">AR-01</strain>
    </source>
</reference>
<evidence type="ECO:0000313" key="1">
    <source>
        <dbReference type="EMBL" id="MCE3215950.1"/>
    </source>
</evidence>
<accession>A0ABS8WSS1</accession>
<keyword evidence="2" id="KW-1185">Reference proteome</keyword>
<dbReference type="EMBL" id="JACEIK010011892">
    <property type="protein sequence ID" value="MCE3215950.1"/>
    <property type="molecule type" value="Genomic_DNA"/>
</dbReference>
<proteinExistence type="predicted"/>
<dbReference type="Proteomes" id="UP000823775">
    <property type="component" value="Unassembled WGS sequence"/>
</dbReference>
<evidence type="ECO:0000313" key="2">
    <source>
        <dbReference type="Proteomes" id="UP000823775"/>
    </source>
</evidence>